<name>A0A0E9QEY1_ANGAN</name>
<protein>
    <submittedName>
        <fullName evidence="1">Uncharacterized protein</fullName>
    </submittedName>
</protein>
<organism evidence="1">
    <name type="scientific">Anguilla anguilla</name>
    <name type="common">European freshwater eel</name>
    <name type="synonym">Muraena anguilla</name>
    <dbReference type="NCBI Taxonomy" id="7936"/>
    <lineage>
        <taxon>Eukaryota</taxon>
        <taxon>Metazoa</taxon>
        <taxon>Chordata</taxon>
        <taxon>Craniata</taxon>
        <taxon>Vertebrata</taxon>
        <taxon>Euteleostomi</taxon>
        <taxon>Actinopterygii</taxon>
        <taxon>Neopterygii</taxon>
        <taxon>Teleostei</taxon>
        <taxon>Anguilliformes</taxon>
        <taxon>Anguillidae</taxon>
        <taxon>Anguilla</taxon>
    </lineage>
</organism>
<accession>A0A0E9QEY1</accession>
<proteinExistence type="predicted"/>
<evidence type="ECO:0000313" key="1">
    <source>
        <dbReference type="EMBL" id="JAH15421.1"/>
    </source>
</evidence>
<dbReference type="EMBL" id="GBXM01093156">
    <property type="protein sequence ID" value="JAH15421.1"/>
    <property type="molecule type" value="Transcribed_RNA"/>
</dbReference>
<reference evidence="1" key="2">
    <citation type="journal article" date="2015" name="Fish Shellfish Immunol.">
        <title>Early steps in the European eel (Anguilla anguilla)-Vibrio vulnificus interaction in the gills: Role of the RtxA13 toxin.</title>
        <authorList>
            <person name="Callol A."/>
            <person name="Pajuelo D."/>
            <person name="Ebbesson L."/>
            <person name="Teles M."/>
            <person name="MacKenzie S."/>
            <person name="Amaro C."/>
        </authorList>
    </citation>
    <scope>NUCLEOTIDE SEQUENCE</scope>
</reference>
<sequence length="13" mass="1460">MLIPTSWFYSAGS</sequence>
<reference evidence="1" key="1">
    <citation type="submission" date="2014-11" db="EMBL/GenBank/DDBJ databases">
        <authorList>
            <person name="Amaro Gonzalez C."/>
        </authorList>
    </citation>
    <scope>NUCLEOTIDE SEQUENCE</scope>
</reference>